<gene>
    <name evidence="1" type="ORF">ACE1B6_04180</name>
</gene>
<comment type="caution">
    <text evidence="1">The sequence shown here is derived from an EMBL/GenBank/DDBJ whole genome shotgun (WGS) entry which is preliminary data.</text>
</comment>
<proteinExistence type="predicted"/>
<dbReference type="EMBL" id="JBHFNS010000019">
    <property type="protein sequence ID" value="MFB2934453.1"/>
    <property type="molecule type" value="Genomic_DNA"/>
</dbReference>
<evidence type="ECO:0000313" key="1">
    <source>
        <dbReference type="EMBL" id="MFB2934453.1"/>
    </source>
</evidence>
<sequence length="130" mass="14470">MNLKHQYLGIVEVGRFKLLMPDSMAGSYRRLTTMRMPEAQPPELDEIHLNEYEGQVVLVDGYADEVWIWSAKVVEVAGSILTILVKQMLENTKSELTLSRQAGAVTGDSCFSETRFLVQVPPSLTASPQA</sequence>
<evidence type="ECO:0000313" key="2">
    <source>
        <dbReference type="Proteomes" id="UP001576776"/>
    </source>
</evidence>
<dbReference type="RefSeq" id="WP_413255981.1">
    <property type="nucleotide sequence ID" value="NZ_JBHFNS010000019.1"/>
</dbReference>
<protein>
    <submittedName>
        <fullName evidence="1">Uncharacterized protein</fullName>
    </submittedName>
</protein>
<dbReference type="Proteomes" id="UP001576776">
    <property type="component" value="Unassembled WGS sequence"/>
</dbReference>
<keyword evidence="2" id="KW-1185">Reference proteome</keyword>
<name>A0ABV4Y8J9_9CYAN</name>
<accession>A0ABV4Y8J9</accession>
<reference evidence="1 2" key="1">
    <citation type="submission" date="2024-09" db="EMBL/GenBank/DDBJ databases">
        <title>Floridaenema gen nov. (Aerosakkonemataceae, Aerosakkonematales ord. nov., Cyanobacteria) from benthic tropical and subtropical fresh waters, with the description of four new species.</title>
        <authorList>
            <person name="Moretto J.A."/>
            <person name="Berthold D.E."/>
            <person name="Lefler F.W."/>
            <person name="Huang I.-S."/>
            <person name="Laughinghouse H. IV."/>
        </authorList>
    </citation>
    <scope>NUCLEOTIDE SEQUENCE [LARGE SCALE GENOMIC DNA]</scope>
    <source>
        <strain evidence="1 2">BLCC-F154</strain>
    </source>
</reference>
<organism evidence="1 2">
    <name type="scientific">Floridaenema fluviatile BLCC-F154</name>
    <dbReference type="NCBI Taxonomy" id="3153640"/>
    <lineage>
        <taxon>Bacteria</taxon>
        <taxon>Bacillati</taxon>
        <taxon>Cyanobacteriota</taxon>
        <taxon>Cyanophyceae</taxon>
        <taxon>Oscillatoriophycideae</taxon>
        <taxon>Aerosakkonematales</taxon>
        <taxon>Aerosakkonemataceae</taxon>
        <taxon>Floridanema</taxon>
        <taxon>Floridanema fluviatile</taxon>
    </lineage>
</organism>